<comment type="caution">
    <text evidence="7">Lacks conserved residue(s) required for the propagation of feature annotation.</text>
</comment>
<keyword evidence="6 7" id="KW-0472">Membrane</keyword>
<dbReference type="EMBL" id="NHSJ01000085">
    <property type="protein sequence ID" value="PPQ30029.1"/>
    <property type="molecule type" value="Genomic_DNA"/>
</dbReference>
<sequence length="216" mass="22774">MHFGAYLTQFGPWAVFFLVALESSGIPLPGETSLVAAAVLAGNSHDGSITQIVALAAAGAIVGDNIGFWVGREYGFRLLLAHGDKIGLDEDRLRLGQYLFQRHGGAIVFFGRFVAVLRAFAAVLAGANKLPPFRFFLFNAAGGIVWACIFGFGGYGLGADFHRIAGPFGVAALALALVGLAIFSRYLRKHEARLIARARAALPGPLDLNEKAGSSG</sequence>
<evidence type="ECO:0000256" key="4">
    <source>
        <dbReference type="ARBA" id="ARBA00022692"/>
    </source>
</evidence>
<comment type="caution">
    <text evidence="9">The sequence shown here is derived from an EMBL/GenBank/DDBJ whole genome shotgun (WGS) entry which is preliminary data.</text>
</comment>
<dbReference type="Pfam" id="PF09335">
    <property type="entry name" value="VTT_dom"/>
    <property type="match status" value="1"/>
</dbReference>
<dbReference type="PANTHER" id="PTHR30353:SF15">
    <property type="entry name" value="INNER MEMBRANE PROTEIN YABI"/>
    <property type="match status" value="1"/>
</dbReference>
<keyword evidence="5 7" id="KW-1133">Transmembrane helix</keyword>
<evidence type="ECO:0000313" key="9">
    <source>
        <dbReference type="EMBL" id="PPQ30029.1"/>
    </source>
</evidence>
<dbReference type="PANTHER" id="PTHR30353">
    <property type="entry name" value="INNER MEMBRANE PROTEIN DEDA-RELATED"/>
    <property type="match status" value="1"/>
</dbReference>
<accession>A0A2S6N602</accession>
<evidence type="ECO:0000313" key="10">
    <source>
        <dbReference type="Proteomes" id="UP000239089"/>
    </source>
</evidence>
<gene>
    <name evidence="9" type="ORF">CCR94_13675</name>
</gene>
<dbReference type="AlphaFoldDB" id="A0A2S6N602"/>
<name>A0A2S6N602_9HYPH</name>
<evidence type="ECO:0000256" key="3">
    <source>
        <dbReference type="ARBA" id="ARBA00022475"/>
    </source>
</evidence>
<comment type="subcellular location">
    <subcellularLocation>
        <location evidence="1 7">Cell membrane</location>
        <topology evidence="1 7">Multi-pass membrane protein</topology>
    </subcellularLocation>
</comment>
<dbReference type="InterPro" id="IPR032816">
    <property type="entry name" value="VTT_dom"/>
</dbReference>
<feature type="transmembrane region" description="Helical" evidence="7">
    <location>
        <begin position="136"/>
        <end position="158"/>
    </location>
</feature>
<dbReference type="InterPro" id="IPR032818">
    <property type="entry name" value="DedA-like"/>
</dbReference>
<evidence type="ECO:0000256" key="7">
    <source>
        <dbReference type="RuleBase" id="RU367016"/>
    </source>
</evidence>
<keyword evidence="10" id="KW-1185">Reference proteome</keyword>
<evidence type="ECO:0000256" key="5">
    <source>
        <dbReference type="ARBA" id="ARBA00022989"/>
    </source>
</evidence>
<reference evidence="9 10" key="1">
    <citation type="journal article" date="2018" name="Arch. Microbiol.">
        <title>New insights into the metabolic potential of the phototrophic purple bacterium Rhodopila globiformis DSM 161(T) from its draft genome sequence and evidence for a vanadium-dependent nitrogenase.</title>
        <authorList>
            <person name="Imhoff J.F."/>
            <person name="Rahn T."/>
            <person name="Kunzel S."/>
            <person name="Neulinger S.C."/>
        </authorList>
    </citation>
    <scope>NUCLEOTIDE SEQUENCE [LARGE SCALE GENOMIC DNA]</scope>
    <source>
        <strain evidence="9 10">DSM 16996</strain>
    </source>
</reference>
<feature type="domain" description="VTT" evidence="8">
    <location>
        <begin position="28"/>
        <end position="155"/>
    </location>
</feature>
<feature type="transmembrane region" description="Helical" evidence="7">
    <location>
        <begin position="104"/>
        <end position="124"/>
    </location>
</feature>
<protein>
    <recommendedName>
        <fullName evidence="8">VTT domain-containing protein</fullName>
    </recommendedName>
</protein>
<feature type="transmembrane region" description="Helical" evidence="7">
    <location>
        <begin position="164"/>
        <end position="187"/>
    </location>
</feature>
<evidence type="ECO:0000256" key="6">
    <source>
        <dbReference type="ARBA" id="ARBA00023136"/>
    </source>
</evidence>
<organism evidence="9 10">
    <name type="scientific">Rhodoblastus sphagnicola</name>
    <dbReference type="NCBI Taxonomy" id="333368"/>
    <lineage>
        <taxon>Bacteria</taxon>
        <taxon>Pseudomonadati</taxon>
        <taxon>Pseudomonadota</taxon>
        <taxon>Alphaproteobacteria</taxon>
        <taxon>Hyphomicrobiales</taxon>
        <taxon>Rhodoblastaceae</taxon>
        <taxon>Rhodoblastus</taxon>
    </lineage>
</organism>
<proteinExistence type="inferred from homology"/>
<evidence type="ECO:0000256" key="2">
    <source>
        <dbReference type="ARBA" id="ARBA00010792"/>
    </source>
</evidence>
<evidence type="ECO:0000256" key="1">
    <source>
        <dbReference type="ARBA" id="ARBA00004651"/>
    </source>
</evidence>
<dbReference type="OrthoDB" id="9813426at2"/>
<keyword evidence="4 7" id="KW-0812">Transmembrane</keyword>
<evidence type="ECO:0000259" key="8">
    <source>
        <dbReference type="Pfam" id="PF09335"/>
    </source>
</evidence>
<comment type="similarity">
    <text evidence="2 7">Belongs to the DedA family.</text>
</comment>
<dbReference type="GO" id="GO:0005886">
    <property type="term" value="C:plasma membrane"/>
    <property type="evidence" value="ECO:0007669"/>
    <property type="project" value="UniProtKB-SubCell"/>
</dbReference>
<keyword evidence="3 7" id="KW-1003">Cell membrane</keyword>
<dbReference type="Proteomes" id="UP000239089">
    <property type="component" value="Unassembled WGS sequence"/>
</dbReference>